<dbReference type="Proteomes" id="UP000598120">
    <property type="component" value="Unassembled WGS sequence"/>
</dbReference>
<gene>
    <name evidence="2" type="ORF">GCM10011531_26810</name>
</gene>
<feature type="domain" description="DinB-like" evidence="1">
    <location>
        <begin position="35"/>
        <end position="171"/>
    </location>
</feature>
<dbReference type="RefSeq" id="WP_188606914.1">
    <property type="nucleotide sequence ID" value="NZ_BMIC01000008.1"/>
</dbReference>
<reference evidence="2 3" key="1">
    <citation type="journal article" date="2014" name="Int. J. Syst. Evol. Microbiol.">
        <title>Complete genome sequence of Corynebacterium casei LMG S-19264T (=DSM 44701T), isolated from a smear-ripened cheese.</title>
        <authorList>
            <consortium name="US DOE Joint Genome Institute (JGI-PGF)"/>
            <person name="Walter F."/>
            <person name="Albersmeier A."/>
            <person name="Kalinowski J."/>
            <person name="Ruckert C."/>
        </authorList>
    </citation>
    <scope>NUCLEOTIDE SEQUENCE [LARGE SCALE GENOMIC DNA]</scope>
    <source>
        <strain evidence="2 3">CGMCC 1.15295</strain>
    </source>
</reference>
<keyword evidence="2" id="KW-0378">Hydrolase</keyword>
<evidence type="ECO:0000313" key="2">
    <source>
        <dbReference type="EMBL" id="GFZ93408.1"/>
    </source>
</evidence>
<proteinExistence type="predicted"/>
<protein>
    <submittedName>
        <fullName evidence="2">Putative metal-dependent hydrolase</fullName>
    </submittedName>
</protein>
<dbReference type="InterPro" id="IPR024775">
    <property type="entry name" value="DinB-like"/>
</dbReference>
<dbReference type="EMBL" id="BMIC01000008">
    <property type="protein sequence ID" value="GFZ93408.1"/>
    <property type="molecule type" value="Genomic_DNA"/>
</dbReference>
<comment type="caution">
    <text evidence="2">The sequence shown here is derived from an EMBL/GenBank/DDBJ whole genome shotgun (WGS) entry which is preliminary data.</text>
</comment>
<sequence>MADKKLEKLKYPIGTFEAPKVIDDALILTWIEDIERFPTAIAELTKNLTVQQLHWPYRPNGWNIKQVVHHCADSHMNSIIRFKLALTEDSPTIRPYYEDRWATLVDGNDNNLENTLLLLKGLHAKLGILLRSITKEQMAREFIHPEHGRRFRLDETIGVYAWHSNHHLAHIKQALHYKGEF</sequence>
<dbReference type="Pfam" id="PF12867">
    <property type="entry name" value="DinB_2"/>
    <property type="match status" value="1"/>
</dbReference>
<dbReference type="AlphaFoldDB" id="A0A8J2TUZ6"/>
<evidence type="ECO:0000259" key="1">
    <source>
        <dbReference type="Pfam" id="PF12867"/>
    </source>
</evidence>
<keyword evidence="3" id="KW-1185">Reference proteome</keyword>
<dbReference type="InterPro" id="IPR034660">
    <property type="entry name" value="DinB/YfiT-like"/>
</dbReference>
<accession>A0A8J2TUZ6</accession>
<evidence type="ECO:0000313" key="3">
    <source>
        <dbReference type="Proteomes" id="UP000598120"/>
    </source>
</evidence>
<organism evidence="2 3">
    <name type="scientific">Aquaticitalea lipolytica</name>
    <dbReference type="NCBI Taxonomy" id="1247562"/>
    <lineage>
        <taxon>Bacteria</taxon>
        <taxon>Pseudomonadati</taxon>
        <taxon>Bacteroidota</taxon>
        <taxon>Flavobacteriia</taxon>
        <taxon>Flavobacteriales</taxon>
        <taxon>Flavobacteriaceae</taxon>
        <taxon>Aquaticitalea</taxon>
    </lineage>
</organism>
<dbReference type="Gene3D" id="1.20.120.450">
    <property type="entry name" value="dinb family like domain"/>
    <property type="match status" value="1"/>
</dbReference>
<dbReference type="GO" id="GO:0016787">
    <property type="term" value="F:hydrolase activity"/>
    <property type="evidence" value="ECO:0007669"/>
    <property type="project" value="UniProtKB-KW"/>
</dbReference>
<name>A0A8J2TUZ6_9FLAO</name>
<dbReference type="SUPFAM" id="SSF109854">
    <property type="entry name" value="DinB/YfiT-like putative metalloenzymes"/>
    <property type="match status" value="1"/>
</dbReference>
<dbReference type="NCBIfam" id="NF009807">
    <property type="entry name" value="PRK13291.1"/>
    <property type="match status" value="1"/>
</dbReference>